<dbReference type="Pfam" id="PF24626">
    <property type="entry name" value="SH3_Tf2-1"/>
    <property type="match status" value="1"/>
</dbReference>
<sequence length="83" mass="9650">MRKERFPKQRMSKLQPRGVGPFQVLERINYYAYKIDIPGEYEVSSSFNIADLTPFVACDYSEDLRANAFQEGRNDENPKTAQI</sequence>
<name>A0A0B2QKA0_GLYSO</name>
<reference evidence="2" key="1">
    <citation type="submission" date="2014-07" db="EMBL/GenBank/DDBJ databases">
        <title>Identification of a novel salt tolerance gene in wild soybean by whole-genome sequencing.</title>
        <authorList>
            <person name="Lam H.-M."/>
            <person name="Qi X."/>
            <person name="Li M.-W."/>
            <person name="Liu X."/>
            <person name="Xie M."/>
            <person name="Ni M."/>
            <person name="Xu X."/>
        </authorList>
    </citation>
    <scope>NUCLEOTIDE SEQUENCE [LARGE SCALE GENOMIC DNA]</scope>
    <source>
        <tissue evidence="2">Root</tissue>
    </source>
</reference>
<protein>
    <recommendedName>
        <fullName evidence="1">Tf2-1-like SH3-like domain-containing protein</fullName>
    </recommendedName>
</protein>
<proteinExistence type="predicted"/>
<evidence type="ECO:0000313" key="2">
    <source>
        <dbReference type="EMBL" id="KHN20172.1"/>
    </source>
</evidence>
<dbReference type="AlphaFoldDB" id="A0A0B2QKA0"/>
<accession>A0A0B2QKA0</accession>
<gene>
    <name evidence="2" type="ORF">glysoja_044858</name>
</gene>
<dbReference type="InterPro" id="IPR056924">
    <property type="entry name" value="SH3_Tf2-1"/>
</dbReference>
<dbReference type="Proteomes" id="UP000053555">
    <property type="component" value="Unassembled WGS sequence"/>
</dbReference>
<feature type="domain" description="Tf2-1-like SH3-like" evidence="1">
    <location>
        <begin position="2"/>
        <end position="55"/>
    </location>
</feature>
<organism evidence="2">
    <name type="scientific">Glycine soja</name>
    <name type="common">Wild soybean</name>
    <dbReference type="NCBI Taxonomy" id="3848"/>
    <lineage>
        <taxon>Eukaryota</taxon>
        <taxon>Viridiplantae</taxon>
        <taxon>Streptophyta</taxon>
        <taxon>Embryophyta</taxon>
        <taxon>Tracheophyta</taxon>
        <taxon>Spermatophyta</taxon>
        <taxon>Magnoliopsida</taxon>
        <taxon>eudicotyledons</taxon>
        <taxon>Gunneridae</taxon>
        <taxon>Pentapetalae</taxon>
        <taxon>rosids</taxon>
        <taxon>fabids</taxon>
        <taxon>Fabales</taxon>
        <taxon>Fabaceae</taxon>
        <taxon>Papilionoideae</taxon>
        <taxon>50 kb inversion clade</taxon>
        <taxon>NPAAA clade</taxon>
        <taxon>indigoferoid/millettioid clade</taxon>
        <taxon>Phaseoleae</taxon>
        <taxon>Glycine</taxon>
        <taxon>Glycine subgen. Soja</taxon>
    </lineage>
</organism>
<evidence type="ECO:0000259" key="1">
    <source>
        <dbReference type="Pfam" id="PF24626"/>
    </source>
</evidence>
<dbReference type="EMBL" id="KN658516">
    <property type="protein sequence ID" value="KHN20172.1"/>
    <property type="molecule type" value="Genomic_DNA"/>
</dbReference>